<dbReference type="GO" id="GO:0022857">
    <property type="term" value="F:transmembrane transporter activity"/>
    <property type="evidence" value="ECO:0007669"/>
    <property type="project" value="InterPro"/>
</dbReference>
<organism evidence="7 8">
    <name type="scientific">Plakobranchus ocellatus</name>
    <dbReference type="NCBI Taxonomy" id="259542"/>
    <lineage>
        <taxon>Eukaryota</taxon>
        <taxon>Metazoa</taxon>
        <taxon>Spiralia</taxon>
        <taxon>Lophotrochozoa</taxon>
        <taxon>Mollusca</taxon>
        <taxon>Gastropoda</taxon>
        <taxon>Heterobranchia</taxon>
        <taxon>Euthyneura</taxon>
        <taxon>Panpulmonata</taxon>
        <taxon>Sacoglossa</taxon>
        <taxon>Placobranchoidea</taxon>
        <taxon>Plakobranchidae</taxon>
        <taxon>Plakobranchus</taxon>
    </lineage>
</organism>
<dbReference type="InterPro" id="IPR005829">
    <property type="entry name" value="Sugar_transporter_CS"/>
</dbReference>
<dbReference type="InterPro" id="IPR005828">
    <property type="entry name" value="MFS_sugar_transport-like"/>
</dbReference>
<feature type="transmembrane region" description="Helical" evidence="5">
    <location>
        <begin position="447"/>
        <end position="466"/>
    </location>
</feature>
<evidence type="ECO:0000256" key="2">
    <source>
        <dbReference type="ARBA" id="ARBA00022692"/>
    </source>
</evidence>
<sequence length="523" mass="59078">MKFDDILEQQVGEFGPYQKRIYVLVCLPAVAAAFLSLLPVFILTTPKHRCHIPGLDNDTYAIQSEYHLHLINISIPWEYDEHDRKWERSNCDLYTYGNDSKELEESPWMETDFNMVCDASIYKYHFKMITFFGSFCGAILTGFLSDLYGRKLIFLSSLLAAVVVTLIQLVSPFLWIFLGTRFLQGVCGAGVFSVSFVYVMEIVGPNYRMFAGIFIEIFWCFGLFLLVGTAYLIHYWKYLVATMSVPALFFFFYTWLIPESPRWLMSAGKYEHADKILQKIARSNKRQLPSKLLEMTSMDENSVEVKAESAKVWRILRHKVLFLRTLIIAFNRFVIDLGYYGISLNVDHLSGNLFINYTLSSAVETAGIVVVLLLISRLGRKPLYSGSMVIGALGFLLSTLPTFFGDDKDEEYSVGLVMVGKFGVSAAYAVIYVYCSEIFPTSVRSSAMALMFICGMIGAVVSPYVVEISESMSDPMRAAFPMLVFGSSSLAAALLSLLLPETKDKNMPDNIDDIANQAYETRI</sequence>
<dbReference type="PROSITE" id="PS50850">
    <property type="entry name" value="MFS"/>
    <property type="match status" value="1"/>
</dbReference>
<feature type="transmembrane region" description="Helical" evidence="5">
    <location>
        <begin position="382"/>
        <end position="400"/>
    </location>
</feature>
<dbReference type="PROSITE" id="PS00216">
    <property type="entry name" value="SUGAR_TRANSPORT_1"/>
    <property type="match status" value="1"/>
</dbReference>
<name>A0AAV4CX92_9GAST</name>
<dbReference type="Gene3D" id="1.20.1250.20">
    <property type="entry name" value="MFS general substrate transporter like domains"/>
    <property type="match status" value="1"/>
</dbReference>
<evidence type="ECO:0000313" key="8">
    <source>
        <dbReference type="Proteomes" id="UP000735302"/>
    </source>
</evidence>
<keyword evidence="4 5" id="KW-0472">Membrane</keyword>
<evidence type="ECO:0000256" key="5">
    <source>
        <dbReference type="SAM" id="Phobius"/>
    </source>
</evidence>
<feature type="transmembrane region" description="Helical" evidence="5">
    <location>
        <begin position="321"/>
        <end position="342"/>
    </location>
</feature>
<feature type="transmembrane region" description="Helical" evidence="5">
    <location>
        <begin position="412"/>
        <end position="435"/>
    </location>
</feature>
<evidence type="ECO:0000256" key="1">
    <source>
        <dbReference type="ARBA" id="ARBA00004141"/>
    </source>
</evidence>
<feature type="transmembrane region" description="Helical" evidence="5">
    <location>
        <begin position="238"/>
        <end position="256"/>
    </location>
</feature>
<gene>
    <name evidence="7" type="ORF">PoB_006301800</name>
</gene>
<dbReference type="AlphaFoldDB" id="A0AAV4CX92"/>
<dbReference type="Proteomes" id="UP000735302">
    <property type="component" value="Unassembled WGS sequence"/>
</dbReference>
<comment type="subcellular location">
    <subcellularLocation>
        <location evidence="1">Membrane</location>
        <topology evidence="1">Multi-pass membrane protein</topology>
    </subcellularLocation>
</comment>
<evidence type="ECO:0000256" key="3">
    <source>
        <dbReference type="ARBA" id="ARBA00022989"/>
    </source>
</evidence>
<dbReference type="PANTHER" id="PTHR24064">
    <property type="entry name" value="SOLUTE CARRIER FAMILY 22 MEMBER"/>
    <property type="match status" value="1"/>
</dbReference>
<feature type="transmembrane region" description="Helical" evidence="5">
    <location>
        <begin position="21"/>
        <end position="43"/>
    </location>
</feature>
<keyword evidence="8" id="KW-1185">Reference proteome</keyword>
<feature type="transmembrane region" description="Helical" evidence="5">
    <location>
        <begin position="152"/>
        <end position="176"/>
    </location>
</feature>
<reference evidence="7 8" key="1">
    <citation type="journal article" date="2021" name="Elife">
        <title>Chloroplast acquisition without the gene transfer in kleptoplastic sea slugs, Plakobranchus ocellatus.</title>
        <authorList>
            <person name="Maeda T."/>
            <person name="Takahashi S."/>
            <person name="Yoshida T."/>
            <person name="Shimamura S."/>
            <person name="Takaki Y."/>
            <person name="Nagai Y."/>
            <person name="Toyoda A."/>
            <person name="Suzuki Y."/>
            <person name="Arimoto A."/>
            <person name="Ishii H."/>
            <person name="Satoh N."/>
            <person name="Nishiyama T."/>
            <person name="Hasebe M."/>
            <person name="Maruyama T."/>
            <person name="Minagawa J."/>
            <person name="Obokata J."/>
            <person name="Shigenobu S."/>
        </authorList>
    </citation>
    <scope>NUCLEOTIDE SEQUENCE [LARGE SCALE GENOMIC DNA]</scope>
</reference>
<evidence type="ECO:0000259" key="6">
    <source>
        <dbReference type="PROSITE" id="PS50850"/>
    </source>
</evidence>
<dbReference type="InterPro" id="IPR036259">
    <property type="entry name" value="MFS_trans_sf"/>
</dbReference>
<accession>A0AAV4CX92</accession>
<keyword evidence="2 5" id="KW-0812">Transmembrane</keyword>
<dbReference type="EMBL" id="BLXT01007071">
    <property type="protein sequence ID" value="GFO36513.1"/>
    <property type="molecule type" value="Genomic_DNA"/>
</dbReference>
<dbReference type="InterPro" id="IPR020846">
    <property type="entry name" value="MFS_dom"/>
</dbReference>
<keyword evidence="3 5" id="KW-1133">Transmembrane helix</keyword>
<feature type="transmembrane region" description="Helical" evidence="5">
    <location>
        <begin position="124"/>
        <end position="145"/>
    </location>
</feature>
<dbReference type="Pfam" id="PF00083">
    <property type="entry name" value="Sugar_tr"/>
    <property type="match status" value="1"/>
</dbReference>
<feature type="transmembrane region" description="Helical" evidence="5">
    <location>
        <begin position="210"/>
        <end position="232"/>
    </location>
</feature>
<feature type="domain" description="Major facilitator superfamily (MFS) profile" evidence="6">
    <location>
        <begin position="25"/>
        <end position="504"/>
    </location>
</feature>
<feature type="transmembrane region" description="Helical" evidence="5">
    <location>
        <begin position="182"/>
        <end position="203"/>
    </location>
</feature>
<feature type="transmembrane region" description="Helical" evidence="5">
    <location>
        <begin position="478"/>
        <end position="499"/>
    </location>
</feature>
<comment type="caution">
    <text evidence="7">The sequence shown here is derived from an EMBL/GenBank/DDBJ whole genome shotgun (WGS) entry which is preliminary data.</text>
</comment>
<dbReference type="SUPFAM" id="SSF103473">
    <property type="entry name" value="MFS general substrate transporter"/>
    <property type="match status" value="1"/>
</dbReference>
<evidence type="ECO:0000256" key="4">
    <source>
        <dbReference type="ARBA" id="ARBA00023136"/>
    </source>
</evidence>
<feature type="transmembrane region" description="Helical" evidence="5">
    <location>
        <begin position="354"/>
        <end position="375"/>
    </location>
</feature>
<evidence type="ECO:0000313" key="7">
    <source>
        <dbReference type="EMBL" id="GFO36513.1"/>
    </source>
</evidence>
<dbReference type="GO" id="GO:0016020">
    <property type="term" value="C:membrane"/>
    <property type="evidence" value="ECO:0007669"/>
    <property type="project" value="UniProtKB-SubCell"/>
</dbReference>
<protein>
    <submittedName>
        <fullName evidence="7">Organic cation transporter protein</fullName>
    </submittedName>
</protein>
<proteinExistence type="predicted"/>
<dbReference type="CDD" id="cd17317">
    <property type="entry name" value="MFS_SLC22"/>
    <property type="match status" value="1"/>
</dbReference>